<dbReference type="InterPro" id="IPR010035">
    <property type="entry name" value="Thi_S"/>
</dbReference>
<sequence>MIINGKNMEFDNGINIMELLKKFNLSEDKVVVELNYEIIPKEKFSQIVLNKEDKLEIVSFVGGG</sequence>
<reference evidence="1 2" key="1">
    <citation type="journal article" date="2014" name="Genome Announc.">
        <title>Draft Genome Sequence of Fervidicella metallireducens Strain AeBT, an Iron-Reducing Thermoanaerobe from the Great Artesian Basin.</title>
        <authorList>
            <person name="Patel B.K."/>
        </authorList>
    </citation>
    <scope>NUCLEOTIDE SEQUENCE [LARGE SCALE GENOMIC DNA]</scope>
    <source>
        <strain evidence="1 2">AeB</strain>
    </source>
</reference>
<comment type="caution">
    <text evidence="1">The sequence shown here is derived from an EMBL/GenBank/DDBJ whole genome shotgun (WGS) entry which is preliminary data.</text>
</comment>
<dbReference type="EMBL" id="AZQP01000016">
    <property type="protein sequence ID" value="EYE88659.1"/>
    <property type="molecule type" value="Genomic_DNA"/>
</dbReference>
<evidence type="ECO:0000313" key="2">
    <source>
        <dbReference type="Proteomes" id="UP000019681"/>
    </source>
</evidence>
<dbReference type="PANTHER" id="PTHR34472">
    <property type="entry name" value="SULFUR CARRIER PROTEIN THIS"/>
    <property type="match status" value="1"/>
</dbReference>
<protein>
    <submittedName>
        <fullName evidence="1">Thiamine biosynthesis protein ThiS</fullName>
    </submittedName>
</protein>
<dbReference type="Pfam" id="PF02597">
    <property type="entry name" value="ThiS"/>
    <property type="match status" value="1"/>
</dbReference>
<dbReference type="CDD" id="cd00565">
    <property type="entry name" value="Ubl_ThiS"/>
    <property type="match status" value="1"/>
</dbReference>
<dbReference type="OrthoDB" id="9798559at2"/>
<accession>A0A017RW90</accession>
<gene>
    <name evidence="1" type="ORF">Q428_06800</name>
</gene>
<dbReference type="InterPro" id="IPR012675">
    <property type="entry name" value="Beta-grasp_dom_sf"/>
</dbReference>
<name>A0A017RW90_9CLOT</name>
<dbReference type="SUPFAM" id="SSF54285">
    <property type="entry name" value="MoaD/ThiS"/>
    <property type="match status" value="1"/>
</dbReference>
<keyword evidence="2" id="KW-1185">Reference proteome</keyword>
<organism evidence="1 2">
    <name type="scientific">Fervidicella metallireducens AeB</name>
    <dbReference type="NCBI Taxonomy" id="1403537"/>
    <lineage>
        <taxon>Bacteria</taxon>
        <taxon>Bacillati</taxon>
        <taxon>Bacillota</taxon>
        <taxon>Clostridia</taxon>
        <taxon>Eubacteriales</taxon>
        <taxon>Clostridiaceae</taxon>
        <taxon>Fervidicella</taxon>
    </lineage>
</organism>
<dbReference type="PANTHER" id="PTHR34472:SF1">
    <property type="entry name" value="SULFUR CARRIER PROTEIN THIS"/>
    <property type="match status" value="1"/>
</dbReference>
<dbReference type="NCBIfam" id="TIGR01683">
    <property type="entry name" value="thiS"/>
    <property type="match status" value="1"/>
</dbReference>
<dbReference type="Gene3D" id="3.10.20.30">
    <property type="match status" value="1"/>
</dbReference>
<dbReference type="RefSeq" id="WP_035379314.1">
    <property type="nucleotide sequence ID" value="NZ_AZQP01000016.1"/>
</dbReference>
<dbReference type="InterPro" id="IPR016155">
    <property type="entry name" value="Mopterin_synth/thiamin_S_b"/>
</dbReference>
<evidence type="ECO:0000313" key="1">
    <source>
        <dbReference type="EMBL" id="EYE88659.1"/>
    </source>
</evidence>
<dbReference type="InterPro" id="IPR003749">
    <property type="entry name" value="ThiS/MoaD-like"/>
</dbReference>
<dbReference type="Proteomes" id="UP000019681">
    <property type="component" value="Unassembled WGS sequence"/>
</dbReference>
<dbReference type="AlphaFoldDB" id="A0A017RW90"/>
<proteinExistence type="predicted"/>
<dbReference type="STRING" id="1403537.Q428_06800"/>